<dbReference type="PROSITE" id="PS50405">
    <property type="entry name" value="GST_CTER"/>
    <property type="match status" value="1"/>
</dbReference>
<feature type="domain" description="GST N-terminal" evidence="3">
    <location>
        <begin position="4"/>
        <end position="85"/>
    </location>
</feature>
<dbReference type="SUPFAM" id="SSF52833">
    <property type="entry name" value="Thioredoxin-like"/>
    <property type="match status" value="1"/>
</dbReference>
<dbReference type="GO" id="GO:0016740">
    <property type="term" value="F:transferase activity"/>
    <property type="evidence" value="ECO:0007669"/>
    <property type="project" value="UniProtKB-KW"/>
</dbReference>
<dbReference type="RefSeq" id="WP_021220081.1">
    <property type="nucleotide sequence ID" value="NZ_AP023081.1"/>
</dbReference>
<dbReference type="Gene3D" id="1.20.1050.10">
    <property type="match status" value="1"/>
</dbReference>
<dbReference type="SFLD" id="SFLDG00358">
    <property type="entry name" value="Main_(cytGST)"/>
    <property type="match status" value="1"/>
</dbReference>
<dbReference type="Pfam" id="PF13409">
    <property type="entry name" value="GST_N_2"/>
    <property type="match status" value="1"/>
</dbReference>
<dbReference type="InterPro" id="IPR040079">
    <property type="entry name" value="Glutathione_S-Trfase"/>
</dbReference>
<dbReference type="InterPro" id="IPR004045">
    <property type="entry name" value="Glutathione_S-Trfase_N"/>
</dbReference>
<sequence>MSRPAIKLYRHPLSGHAHRVELMLSLLQLPTELVFVDLANGAHKQADFLAINPFGQVPVIDDAGTLVNDSNAILVYLAKRYGEGRWLAEDAVGAAQVQRWLSVAAGQVAYGPAAARLITVFGAAFNADEVINRAHVLLTVMEGELGSTAFLTGTEPSIADVANYSYIAHAPEGNVSLEAYPNVRAWLARIEALPGFVPMQRTAAGLQAA</sequence>
<dbReference type="InterPro" id="IPR036282">
    <property type="entry name" value="Glutathione-S-Trfase_C_sf"/>
</dbReference>
<dbReference type="Proteomes" id="UP001064896">
    <property type="component" value="Chromosome"/>
</dbReference>
<reference evidence="5" key="1">
    <citation type="submission" date="2020-05" db="EMBL/GenBank/DDBJ databases">
        <title>Complete genome sequence of Pseudomonas sp. Sm006.</title>
        <authorList>
            <person name="Takeuchi K."/>
            <person name="Someya N."/>
        </authorList>
    </citation>
    <scope>NUCLEOTIDE SEQUENCE</scope>
    <source>
        <strain evidence="5">Sm006</strain>
    </source>
</reference>
<feature type="domain" description="GST C-terminal" evidence="4">
    <location>
        <begin position="90"/>
        <end position="209"/>
    </location>
</feature>
<accession>A0AAU7YAA9</accession>
<dbReference type="FunFam" id="3.40.30.10:FF:000039">
    <property type="entry name" value="Glutathione S-transferase domain"/>
    <property type="match status" value="1"/>
</dbReference>
<dbReference type="EMBL" id="CP158373">
    <property type="protein sequence ID" value="XBY66673.1"/>
    <property type="molecule type" value="Genomic_DNA"/>
</dbReference>
<dbReference type="InterPro" id="IPR036249">
    <property type="entry name" value="Thioredoxin-like_sf"/>
</dbReference>
<evidence type="ECO:0000259" key="4">
    <source>
        <dbReference type="PROSITE" id="PS50405"/>
    </source>
</evidence>
<evidence type="ECO:0000313" key="6">
    <source>
        <dbReference type="EMBL" id="XBY66673.1"/>
    </source>
</evidence>
<dbReference type="AlphaFoldDB" id="A0AAU7YAA9"/>
<dbReference type="InterPro" id="IPR010987">
    <property type="entry name" value="Glutathione-S-Trfase_C-like"/>
</dbReference>
<dbReference type="Pfam" id="PF00043">
    <property type="entry name" value="GST_C"/>
    <property type="match status" value="1"/>
</dbReference>
<comment type="similarity">
    <text evidence="1">Belongs to the GST superfamily.</text>
</comment>
<name>A0AAU7YAA9_9PSED</name>
<dbReference type="EMBL" id="AP023081">
    <property type="protein sequence ID" value="BCD89248.1"/>
    <property type="molecule type" value="Genomic_DNA"/>
</dbReference>
<dbReference type="Gene3D" id="3.40.30.10">
    <property type="entry name" value="Glutaredoxin"/>
    <property type="match status" value="1"/>
</dbReference>
<dbReference type="PANTHER" id="PTHR44051">
    <property type="entry name" value="GLUTATHIONE S-TRANSFERASE-RELATED"/>
    <property type="match status" value="1"/>
</dbReference>
<keyword evidence="2" id="KW-0808">Transferase</keyword>
<keyword evidence="7" id="KW-1185">Reference proteome</keyword>
<dbReference type="CDD" id="cd03206">
    <property type="entry name" value="GST_C_7"/>
    <property type="match status" value="1"/>
</dbReference>
<dbReference type="PANTHER" id="PTHR44051:SF2">
    <property type="entry name" value="HYPOTHETICAL GLUTATHIONE S-TRANSFERASE LIKE PROTEIN"/>
    <property type="match status" value="1"/>
</dbReference>
<evidence type="ECO:0000256" key="2">
    <source>
        <dbReference type="ARBA" id="ARBA00022679"/>
    </source>
</evidence>
<dbReference type="SUPFAM" id="SSF47616">
    <property type="entry name" value="GST C-terminal domain-like"/>
    <property type="match status" value="1"/>
</dbReference>
<gene>
    <name evidence="6" type="ORF">ABS648_13185</name>
    <name evidence="5" type="ORF">PSm6_56550</name>
</gene>
<protein>
    <submittedName>
        <fullName evidence="6">Glutathione S-transferase</fullName>
    </submittedName>
</protein>
<evidence type="ECO:0000256" key="1">
    <source>
        <dbReference type="ARBA" id="ARBA00007409"/>
    </source>
</evidence>
<proteinExistence type="inferred from homology"/>
<dbReference type="InterPro" id="IPR004046">
    <property type="entry name" value="GST_C"/>
</dbReference>
<evidence type="ECO:0000313" key="5">
    <source>
        <dbReference type="EMBL" id="BCD89248.1"/>
    </source>
</evidence>
<dbReference type="SFLD" id="SFLDS00019">
    <property type="entry name" value="Glutathione_Transferase_(cytos"/>
    <property type="match status" value="1"/>
</dbReference>
<evidence type="ECO:0000259" key="3">
    <source>
        <dbReference type="PROSITE" id="PS50404"/>
    </source>
</evidence>
<dbReference type="CDD" id="cd03056">
    <property type="entry name" value="GST_N_4"/>
    <property type="match status" value="1"/>
</dbReference>
<organism evidence="6">
    <name type="scientific">Pseudomonas solani</name>
    <dbReference type="NCBI Taxonomy" id="2731552"/>
    <lineage>
        <taxon>Bacteria</taxon>
        <taxon>Pseudomonadati</taxon>
        <taxon>Pseudomonadota</taxon>
        <taxon>Gammaproteobacteria</taxon>
        <taxon>Pseudomonadales</taxon>
        <taxon>Pseudomonadaceae</taxon>
        <taxon>Pseudomonas</taxon>
    </lineage>
</organism>
<reference evidence="6" key="2">
    <citation type="submission" date="2023-08" db="EMBL/GenBank/DDBJ databases">
        <title>Increased levels of nutrients transform a symbiont into a lethal pathobiont.</title>
        <authorList>
            <person name="Lachnit T."/>
            <person name="Ulrich L."/>
            <person name="Willmer F.M."/>
            <person name="Hasenbein T."/>
            <person name="Steiner L.X."/>
            <person name="Wolters M."/>
            <person name="Herbst E.M."/>
            <person name="Deines P."/>
        </authorList>
    </citation>
    <scope>NUCLEOTIDE SEQUENCE</scope>
    <source>
        <strain evidence="6">T3</strain>
    </source>
</reference>
<dbReference type="PROSITE" id="PS50404">
    <property type="entry name" value="GST_NTER"/>
    <property type="match status" value="1"/>
</dbReference>
<dbReference type="SFLD" id="SFLDG01151">
    <property type="entry name" value="Main.2:_Nu-like"/>
    <property type="match status" value="1"/>
</dbReference>
<evidence type="ECO:0000313" key="7">
    <source>
        <dbReference type="Proteomes" id="UP001064896"/>
    </source>
</evidence>